<accession>A0A4R1FTW0</accession>
<dbReference type="SUPFAM" id="SSF90123">
    <property type="entry name" value="ABC transporter transmembrane region"/>
    <property type="match status" value="1"/>
</dbReference>
<dbReference type="InterPro" id="IPR036640">
    <property type="entry name" value="ABC1_TM_sf"/>
</dbReference>
<dbReference type="PRINTS" id="PR00173">
    <property type="entry name" value="EDTRNSPORT"/>
</dbReference>
<evidence type="ECO:0000256" key="5">
    <source>
        <dbReference type="ARBA" id="ARBA00022741"/>
    </source>
</evidence>
<dbReference type="Pfam" id="PF00005">
    <property type="entry name" value="ABC_tran"/>
    <property type="match status" value="1"/>
</dbReference>
<evidence type="ECO:0000256" key="2">
    <source>
        <dbReference type="ARBA" id="ARBA00022448"/>
    </source>
</evidence>
<sequence length="583" mass="61349">MAPPTHTAPPMTVSNLRVLIAYARPHTRTLLIGLVLALGSSATVMATPMVTKSILDALGTGASVMGPTVALLVLLVVGAVLGWGYWILLGTVAENIVFDARTTLVGRLLGATVPSVQARPAGELVTRVTADTLLLKEAASSAVIGIVNATFLTVGTVILMGVLDLMLLGVTVLAIIVVGVLFGTLMPRIAKADAQTQESLGRLGGVLETSLRSVRTVKAARAEHRIATLIGADASNARTHAIESVRVSATAWTVAWTGVQGAIIAILAIGAWRVDNGSLTVSTLIAFLLYAFTLMGPIQELTTHITAMQSGIAAAMRIREMETLHSEADVAHEPAPATTAEPDSALRFDDVTVRYAPDAPHALKGLTLRIPATGHTAIVGPSGAGKTTVFSTILRFVEPDTGTISVGGVAYRNLTMSQVRARIAYVEQESPLVPGTLSDNLRFLRHGATRDEVAEVLGLLRLDSVVAAQPNGLDTHVRDTDLSGGQRQRIAMARAMLGDADVLLLDEATSQIDTLTEAAIVEAIAVRARTHAVVTIAHRLSTVRHADRIVVMDDGSVRAVGTHEELMRADDLYARMVRAGGFA</sequence>
<keyword evidence="2" id="KW-0813">Transport</keyword>
<dbReference type="GO" id="GO:0005886">
    <property type="term" value="C:plasma membrane"/>
    <property type="evidence" value="ECO:0007669"/>
    <property type="project" value="UniProtKB-SubCell"/>
</dbReference>
<keyword evidence="4 10" id="KW-0812">Transmembrane</keyword>
<dbReference type="PANTHER" id="PTHR43394">
    <property type="entry name" value="ATP-DEPENDENT PERMEASE MDL1, MITOCHONDRIAL"/>
    <property type="match status" value="1"/>
</dbReference>
<dbReference type="AlphaFoldDB" id="A0A4R1FTW0"/>
<dbReference type="GO" id="GO:0016887">
    <property type="term" value="F:ATP hydrolysis activity"/>
    <property type="evidence" value="ECO:0007669"/>
    <property type="project" value="InterPro"/>
</dbReference>
<comment type="similarity">
    <text evidence="9">Belongs to the ABC transporter superfamily. Lipid exporter (TC 3.A.1.106) family.</text>
</comment>
<name>A0A4R1FTW0_9NOCA</name>
<keyword evidence="14" id="KW-1185">Reference proteome</keyword>
<proteinExistence type="inferred from homology"/>
<feature type="transmembrane region" description="Helical" evidence="10">
    <location>
        <begin position="142"/>
        <end position="160"/>
    </location>
</feature>
<evidence type="ECO:0000256" key="9">
    <source>
        <dbReference type="ARBA" id="ARBA00061644"/>
    </source>
</evidence>
<evidence type="ECO:0000256" key="3">
    <source>
        <dbReference type="ARBA" id="ARBA00022475"/>
    </source>
</evidence>
<evidence type="ECO:0000313" key="14">
    <source>
        <dbReference type="Proteomes" id="UP000294856"/>
    </source>
</evidence>
<evidence type="ECO:0000256" key="6">
    <source>
        <dbReference type="ARBA" id="ARBA00022840"/>
    </source>
</evidence>
<feature type="transmembrane region" description="Helical" evidence="10">
    <location>
        <begin position="70"/>
        <end position="88"/>
    </location>
</feature>
<gene>
    <name evidence="13" type="ORF">DFR71_3210</name>
</gene>
<feature type="domain" description="ABC transmembrane type-1" evidence="12">
    <location>
        <begin position="31"/>
        <end position="310"/>
    </location>
</feature>
<dbReference type="SMART" id="SM00382">
    <property type="entry name" value="AAA"/>
    <property type="match status" value="1"/>
</dbReference>
<dbReference type="PROSITE" id="PS00211">
    <property type="entry name" value="ABC_TRANSPORTER_1"/>
    <property type="match status" value="1"/>
</dbReference>
<dbReference type="InterPro" id="IPR003593">
    <property type="entry name" value="AAA+_ATPase"/>
</dbReference>
<evidence type="ECO:0000256" key="8">
    <source>
        <dbReference type="ARBA" id="ARBA00023136"/>
    </source>
</evidence>
<dbReference type="Gene3D" id="3.40.50.300">
    <property type="entry name" value="P-loop containing nucleotide triphosphate hydrolases"/>
    <property type="match status" value="1"/>
</dbReference>
<feature type="transmembrane region" description="Helical" evidence="10">
    <location>
        <begin position="249"/>
        <end position="272"/>
    </location>
</feature>
<keyword evidence="6 13" id="KW-0067">ATP-binding</keyword>
<evidence type="ECO:0000259" key="11">
    <source>
        <dbReference type="PROSITE" id="PS50893"/>
    </source>
</evidence>
<evidence type="ECO:0000313" key="13">
    <source>
        <dbReference type="EMBL" id="TCJ97174.1"/>
    </source>
</evidence>
<dbReference type="STRING" id="1210063.GCA_001612665_00871"/>
<feature type="transmembrane region" description="Helical" evidence="10">
    <location>
        <begin position="278"/>
        <end position="298"/>
    </location>
</feature>
<keyword evidence="7 10" id="KW-1133">Transmembrane helix</keyword>
<evidence type="ECO:0000256" key="1">
    <source>
        <dbReference type="ARBA" id="ARBA00004651"/>
    </source>
</evidence>
<dbReference type="GO" id="GO:0015421">
    <property type="term" value="F:ABC-type oligopeptide transporter activity"/>
    <property type="evidence" value="ECO:0007669"/>
    <property type="project" value="TreeGrafter"/>
</dbReference>
<dbReference type="SUPFAM" id="SSF52540">
    <property type="entry name" value="P-loop containing nucleoside triphosphate hydrolases"/>
    <property type="match status" value="1"/>
</dbReference>
<evidence type="ECO:0000256" key="10">
    <source>
        <dbReference type="SAM" id="Phobius"/>
    </source>
</evidence>
<evidence type="ECO:0000256" key="7">
    <source>
        <dbReference type="ARBA" id="ARBA00022989"/>
    </source>
</evidence>
<keyword evidence="8 10" id="KW-0472">Membrane</keyword>
<dbReference type="EMBL" id="SMFR01000002">
    <property type="protein sequence ID" value="TCJ97174.1"/>
    <property type="molecule type" value="Genomic_DNA"/>
</dbReference>
<organism evidence="13 14">
    <name type="scientific">Nocardia alba</name>
    <dbReference type="NCBI Taxonomy" id="225051"/>
    <lineage>
        <taxon>Bacteria</taxon>
        <taxon>Bacillati</taxon>
        <taxon>Actinomycetota</taxon>
        <taxon>Actinomycetes</taxon>
        <taxon>Mycobacteriales</taxon>
        <taxon>Nocardiaceae</taxon>
        <taxon>Nocardia</taxon>
    </lineage>
</organism>
<reference evidence="13 14" key="1">
    <citation type="submission" date="2019-03" db="EMBL/GenBank/DDBJ databases">
        <title>Genomic Encyclopedia of Type Strains, Phase IV (KMG-IV): sequencing the most valuable type-strain genomes for metagenomic binning, comparative biology and taxonomic classification.</title>
        <authorList>
            <person name="Goeker M."/>
        </authorList>
    </citation>
    <scope>NUCLEOTIDE SEQUENCE [LARGE SCALE GENOMIC DNA]</scope>
    <source>
        <strain evidence="13 14">DSM 44684</strain>
    </source>
</reference>
<dbReference type="PANTHER" id="PTHR43394:SF1">
    <property type="entry name" value="ATP-BINDING CASSETTE SUB-FAMILY B MEMBER 10, MITOCHONDRIAL"/>
    <property type="match status" value="1"/>
</dbReference>
<dbReference type="InterPro" id="IPR017871">
    <property type="entry name" value="ABC_transporter-like_CS"/>
</dbReference>
<dbReference type="Pfam" id="PF00664">
    <property type="entry name" value="ABC_membrane"/>
    <property type="match status" value="1"/>
</dbReference>
<dbReference type="InterPro" id="IPR039421">
    <property type="entry name" value="Type_1_exporter"/>
</dbReference>
<dbReference type="InterPro" id="IPR027417">
    <property type="entry name" value="P-loop_NTPase"/>
</dbReference>
<keyword evidence="3" id="KW-1003">Cell membrane</keyword>
<dbReference type="InterPro" id="IPR003439">
    <property type="entry name" value="ABC_transporter-like_ATP-bd"/>
</dbReference>
<dbReference type="PROSITE" id="PS50893">
    <property type="entry name" value="ABC_TRANSPORTER_2"/>
    <property type="match status" value="1"/>
</dbReference>
<feature type="transmembrane region" description="Helical" evidence="10">
    <location>
        <begin position="166"/>
        <end position="185"/>
    </location>
</feature>
<evidence type="ECO:0000256" key="4">
    <source>
        <dbReference type="ARBA" id="ARBA00022692"/>
    </source>
</evidence>
<keyword evidence="5" id="KW-0547">Nucleotide-binding</keyword>
<dbReference type="FunFam" id="3.40.50.300:FF:000299">
    <property type="entry name" value="ABC transporter ATP-binding protein/permease"/>
    <property type="match status" value="1"/>
</dbReference>
<dbReference type="Proteomes" id="UP000294856">
    <property type="component" value="Unassembled WGS sequence"/>
</dbReference>
<dbReference type="Gene3D" id="1.20.1560.10">
    <property type="entry name" value="ABC transporter type 1, transmembrane domain"/>
    <property type="match status" value="1"/>
</dbReference>
<evidence type="ECO:0000259" key="12">
    <source>
        <dbReference type="PROSITE" id="PS50929"/>
    </source>
</evidence>
<dbReference type="CDD" id="cd18551">
    <property type="entry name" value="ABC_6TM_LmrA_like"/>
    <property type="match status" value="1"/>
</dbReference>
<dbReference type="GO" id="GO:0005524">
    <property type="term" value="F:ATP binding"/>
    <property type="evidence" value="ECO:0007669"/>
    <property type="project" value="UniProtKB-KW"/>
</dbReference>
<dbReference type="InterPro" id="IPR011527">
    <property type="entry name" value="ABC1_TM_dom"/>
</dbReference>
<comment type="caution">
    <text evidence="13">The sequence shown here is derived from an EMBL/GenBank/DDBJ whole genome shotgun (WGS) entry which is preliminary data.</text>
</comment>
<protein>
    <submittedName>
        <fullName evidence="13">ATP-binding cassette subfamily B protein</fullName>
    </submittedName>
</protein>
<dbReference type="PROSITE" id="PS50929">
    <property type="entry name" value="ABC_TM1F"/>
    <property type="match status" value="1"/>
</dbReference>
<feature type="domain" description="ABC transporter" evidence="11">
    <location>
        <begin position="346"/>
        <end position="579"/>
    </location>
</feature>
<comment type="subcellular location">
    <subcellularLocation>
        <location evidence="1">Cell membrane</location>
        <topology evidence="1">Multi-pass membrane protein</topology>
    </subcellularLocation>
</comment>